<sequence length="291" mass="33193">MRGKNMAPANLSPGDFVPPMLAVTADRPFSRAGWWFETKWDGYRAIISHGRTFHVYSRRGHDLMRWYPVLRQAAPYVPQDTVLDAELVAWEDGQPNFSALQQRRAGHYLLMVFDCLYAHGRWLMHEPFKTRLEILHQVVATRGMIVVSEGVAERGEDYFRAIEDMNLEGVMAKRLDGAYLPGRRSPSWQKFLALKSAWFWVTGVQQSDHEHWLWHLAREQEGRLVAAGRVSAPAGWTASMETGAGRLSSPLAVEVAYREITHEGHLRHARVRQWRQGSVAQSLPPIPDSLS</sequence>
<keyword evidence="5" id="KW-1185">Reference proteome</keyword>
<keyword evidence="2 4" id="KW-0436">Ligase</keyword>
<evidence type="ECO:0000259" key="3">
    <source>
        <dbReference type="PROSITE" id="PS50160"/>
    </source>
</evidence>
<dbReference type="SUPFAM" id="SSF56091">
    <property type="entry name" value="DNA ligase/mRNA capping enzyme, catalytic domain"/>
    <property type="match status" value="1"/>
</dbReference>
<dbReference type="CDD" id="cd07906">
    <property type="entry name" value="Adenylation_DNA_ligase_LigD_LigC"/>
    <property type="match status" value="1"/>
</dbReference>
<accession>A0A7Y0L348</accession>
<dbReference type="PANTHER" id="PTHR45674">
    <property type="entry name" value="DNA LIGASE 1/3 FAMILY MEMBER"/>
    <property type="match status" value="1"/>
</dbReference>
<dbReference type="EMBL" id="JABBVZ010000023">
    <property type="protein sequence ID" value="NMP22439.1"/>
    <property type="molecule type" value="Genomic_DNA"/>
</dbReference>
<gene>
    <name evidence="4" type="ORF">HIJ39_08750</name>
</gene>
<dbReference type="PROSITE" id="PS50160">
    <property type="entry name" value="DNA_LIGASE_A3"/>
    <property type="match status" value="1"/>
</dbReference>
<protein>
    <submittedName>
        <fullName evidence="4">DNA ligase</fullName>
    </submittedName>
</protein>
<evidence type="ECO:0000313" key="5">
    <source>
        <dbReference type="Proteomes" id="UP000533476"/>
    </source>
</evidence>
<organism evidence="4 5">
    <name type="scientific">Sulfobacillus harzensis</name>
    <dbReference type="NCBI Taxonomy" id="2729629"/>
    <lineage>
        <taxon>Bacteria</taxon>
        <taxon>Bacillati</taxon>
        <taxon>Bacillota</taxon>
        <taxon>Clostridia</taxon>
        <taxon>Eubacteriales</taxon>
        <taxon>Clostridiales Family XVII. Incertae Sedis</taxon>
        <taxon>Sulfobacillus</taxon>
    </lineage>
</organism>
<evidence type="ECO:0000256" key="1">
    <source>
        <dbReference type="ARBA" id="ARBA00007572"/>
    </source>
</evidence>
<dbReference type="AlphaFoldDB" id="A0A7Y0L348"/>
<evidence type="ECO:0000313" key="4">
    <source>
        <dbReference type="EMBL" id="NMP22439.1"/>
    </source>
</evidence>
<reference evidence="4 5" key="1">
    <citation type="submission" date="2020-04" db="EMBL/GenBank/DDBJ databases">
        <authorList>
            <person name="Zhang R."/>
            <person name="Schippers A."/>
        </authorList>
    </citation>
    <scope>NUCLEOTIDE SEQUENCE [LARGE SCALE GENOMIC DNA]</scope>
    <source>
        <strain evidence="4 5">DSM 109850</strain>
    </source>
</reference>
<dbReference type="PANTHER" id="PTHR45674:SF4">
    <property type="entry name" value="DNA LIGASE 1"/>
    <property type="match status" value="1"/>
</dbReference>
<name>A0A7Y0L348_9FIRM</name>
<feature type="domain" description="ATP-dependent DNA ligase family profile" evidence="3">
    <location>
        <begin position="110"/>
        <end position="191"/>
    </location>
</feature>
<dbReference type="InterPro" id="IPR050191">
    <property type="entry name" value="ATP-dep_DNA_ligase"/>
</dbReference>
<dbReference type="GO" id="GO:0005524">
    <property type="term" value="F:ATP binding"/>
    <property type="evidence" value="ECO:0007669"/>
    <property type="project" value="InterPro"/>
</dbReference>
<evidence type="ECO:0000256" key="2">
    <source>
        <dbReference type="ARBA" id="ARBA00022598"/>
    </source>
</evidence>
<dbReference type="Gene3D" id="3.30.470.30">
    <property type="entry name" value="DNA ligase/mRNA capping enzyme"/>
    <property type="match status" value="1"/>
</dbReference>
<proteinExistence type="inferred from homology"/>
<dbReference type="Gene3D" id="3.30.1490.70">
    <property type="match status" value="1"/>
</dbReference>
<dbReference type="GO" id="GO:0003910">
    <property type="term" value="F:DNA ligase (ATP) activity"/>
    <property type="evidence" value="ECO:0007669"/>
    <property type="project" value="InterPro"/>
</dbReference>
<dbReference type="RefSeq" id="WP_169098752.1">
    <property type="nucleotide sequence ID" value="NZ_JABBVZ010000023.1"/>
</dbReference>
<comment type="similarity">
    <text evidence="1">Belongs to the ATP-dependent DNA ligase family.</text>
</comment>
<dbReference type="GO" id="GO:0006281">
    <property type="term" value="P:DNA repair"/>
    <property type="evidence" value="ECO:0007669"/>
    <property type="project" value="InterPro"/>
</dbReference>
<dbReference type="Proteomes" id="UP000533476">
    <property type="component" value="Unassembled WGS sequence"/>
</dbReference>
<dbReference type="InterPro" id="IPR012310">
    <property type="entry name" value="DNA_ligase_ATP-dep_cent"/>
</dbReference>
<comment type="caution">
    <text evidence="4">The sequence shown here is derived from an EMBL/GenBank/DDBJ whole genome shotgun (WGS) entry which is preliminary data.</text>
</comment>
<dbReference type="GO" id="GO:0006310">
    <property type="term" value="P:DNA recombination"/>
    <property type="evidence" value="ECO:0007669"/>
    <property type="project" value="InterPro"/>
</dbReference>
<dbReference type="Pfam" id="PF01068">
    <property type="entry name" value="DNA_ligase_A_M"/>
    <property type="match status" value="1"/>
</dbReference>